<organism evidence="2 3">
    <name type="scientific">Ascaris lumbricoides</name>
    <name type="common">Giant roundworm</name>
    <dbReference type="NCBI Taxonomy" id="6252"/>
    <lineage>
        <taxon>Eukaryota</taxon>
        <taxon>Metazoa</taxon>
        <taxon>Ecdysozoa</taxon>
        <taxon>Nematoda</taxon>
        <taxon>Chromadorea</taxon>
        <taxon>Rhabditida</taxon>
        <taxon>Spirurina</taxon>
        <taxon>Ascaridomorpha</taxon>
        <taxon>Ascaridoidea</taxon>
        <taxon>Ascarididae</taxon>
        <taxon>Ascaris</taxon>
    </lineage>
</organism>
<reference evidence="3" key="1">
    <citation type="submission" date="2017-02" db="UniProtKB">
        <authorList>
            <consortium name="WormBaseParasite"/>
        </authorList>
    </citation>
    <scope>IDENTIFICATION</scope>
</reference>
<evidence type="ECO:0000313" key="3">
    <source>
        <dbReference type="WBParaSite" id="ALUE_0001474401-mRNA-1"/>
    </source>
</evidence>
<dbReference type="AlphaFoldDB" id="A0A0M3IAU2"/>
<feature type="compositionally biased region" description="Low complexity" evidence="1">
    <location>
        <begin position="29"/>
        <end position="42"/>
    </location>
</feature>
<proteinExistence type="predicted"/>
<accession>A0A0M3IAU2</accession>
<sequence>MRRSGGFSGIWRRRETTGRPFQKPPIEENNFGVSSGGRSSSCRNSTAEWLISVEMLFPALYVLSLVSFL</sequence>
<keyword evidence="2" id="KW-1185">Reference proteome</keyword>
<evidence type="ECO:0000256" key="1">
    <source>
        <dbReference type="SAM" id="MobiDB-lite"/>
    </source>
</evidence>
<protein>
    <submittedName>
        <fullName evidence="3">Uncharacterized protein</fullName>
    </submittedName>
</protein>
<evidence type="ECO:0000313" key="2">
    <source>
        <dbReference type="Proteomes" id="UP000036681"/>
    </source>
</evidence>
<dbReference type="Proteomes" id="UP000036681">
    <property type="component" value="Unplaced"/>
</dbReference>
<dbReference type="WBParaSite" id="ALUE_0001474401-mRNA-1">
    <property type="protein sequence ID" value="ALUE_0001474401-mRNA-1"/>
    <property type="gene ID" value="ALUE_0001474401"/>
</dbReference>
<feature type="region of interest" description="Disordered" evidence="1">
    <location>
        <begin position="1"/>
        <end position="42"/>
    </location>
</feature>
<name>A0A0M3IAU2_ASCLU</name>